<evidence type="ECO:0000256" key="5">
    <source>
        <dbReference type="ARBA" id="ARBA00022847"/>
    </source>
</evidence>
<comment type="caution">
    <text evidence="10">The sequence shown here is derived from an EMBL/GenBank/DDBJ whole genome shotgun (WGS) entry which is preliminary data.</text>
</comment>
<evidence type="ECO:0000256" key="6">
    <source>
        <dbReference type="ARBA" id="ARBA00022989"/>
    </source>
</evidence>
<feature type="transmembrane region" description="Helical" evidence="8">
    <location>
        <begin position="89"/>
        <end position="108"/>
    </location>
</feature>
<keyword evidence="5" id="KW-0769">Symport</keyword>
<feature type="transmembrane region" description="Helical" evidence="8">
    <location>
        <begin position="277"/>
        <end position="298"/>
    </location>
</feature>
<keyword evidence="2" id="KW-0813">Transport</keyword>
<feature type="transmembrane region" description="Helical" evidence="8">
    <location>
        <begin position="54"/>
        <end position="77"/>
    </location>
</feature>
<evidence type="ECO:0000256" key="3">
    <source>
        <dbReference type="ARBA" id="ARBA00022475"/>
    </source>
</evidence>
<accession>A0ABP4VRJ2</accession>
<feature type="transmembrane region" description="Helical" evidence="8">
    <location>
        <begin position="372"/>
        <end position="393"/>
    </location>
</feature>
<keyword evidence="6 8" id="KW-1133">Transmembrane helix</keyword>
<dbReference type="InterPro" id="IPR036259">
    <property type="entry name" value="MFS_trans_sf"/>
</dbReference>
<evidence type="ECO:0000256" key="4">
    <source>
        <dbReference type="ARBA" id="ARBA00022692"/>
    </source>
</evidence>
<dbReference type="PROSITE" id="PS50850">
    <property type="entry name" value="MFS"/>
    <property type="match status" value="1"/>
</dbReference>
<feature type="transmembrane region" description="Helical" evidence="8">
    <location>
        <begin position="190"/>
        <end position="209"/>
    </location>
</feature>
<dbReference type="PANTHER" id="PTHR43528:SF1">
    <property type="entry name" value="ALPHA-KETOGLUTARATE PERMEASE"/>
    <property type="match status" value="1"/>
</dbReference>
<keyword evidence="7 8" id="KW-0472">Membrane</keyword>
<feature type="transmembrane region" description="Helical" evidence="8">
    <location>
        <begin position="335"/>
        <end position="360"/>
    </location>
</feature>
<keyword evidence="4 8" id="KW-0812">Transmembrane</keyword>
<dbReference type="SUPFAM" id="SSF103473">
    <property type="entry name" value="MFS general substrate transporter"/>
    <property type="match status" value="1"/>
</dbReference>
<evidence type="ECO:0000256" key="2">
    <source>
        <dbReference type="ARBA" id="ARBA00022448"/>
    </source>
</evidence>
<feature type="transmembrane region" description="Helical" evidence="8">
    <location>
        <begin position="243"/>
        <end position="265"/>
    </location>
</feature>
<dbReference type="InterPro" id="IPR020846">
    <property type="entry name" value="MFS_dom"/>
</dbReference>
<dbReference type="PANTHER" id="PTHR43528">
    <property type="entry name" value="ALPHA-KETOGLUTARATE PERMEASE"/>
    <property type="match status" value="1"/>
</dbReference>
<reference evidence="11" key="1">
    <citation type="journal article" date="2019" name="Int. J. Syst. Evol. Microbiol.">
        <title>The Global Catalogue of Microorganisms (GCM) 10K type strain sequencing project: providing services to taxonomists for standard genome sequencing and annotation.</title>
        <authorList>
            <consortium name="The Broad Institute Genomics Platform"/>
            <consortium name="The Broad Institute Genome Sequencing Center for Infectious Disease"/>
            <person name="Wu L."/>
            <person name="Ma J."/>
        </authorList>
    </citation>
    <scope>NUCLEOTIDE SEQUENCE [LARGE SCALE GENOMIC DNA]</scope>
    <source>
        <strain evidence="11">JCM 13518</strain>
    </source>
</reference>
<dbReference type="Pfam" id="PF00083">
    <property type="entry name" value="Sugar_tr"/>
    <property type="match status" value="1"/>
</dbReference>
<gene>
    <name evidence="10" type="primary">proP</name>
    <name evidence="10" type="ORF">GCM10009710_13580</name>
</gene>
<proteinExistence type="predicted"/>
<dbReference type="InterPro" id="IPR005828">
    <property type="entry name" value="MFS_sugar_transport-like"/>
</dbReference>
<comment type="subcellular location">
    <subcellularLocation>
        <location evidence="1">Cell membrane</location>
        <topology evidence="1">Multi-pass membrane protein</topology>
    </subcellularLocation>
</comment>
<feature type="transmembrane region" description="Helical" evidence="8">
    <location>
        <begin position="405"/>
        <end position="423"/>
    </location>
</feature>
<name>A0ABP4VRJ2_9ACTN</name>
<dbReference type="Proteomes" id="UP001501057">
    <property type="component" value="Unassembled WGS sequence"/>
</dbReference>
<evidence type="ECO:0000256" key="7">
    <source>
        <dbReference type="ARBA" id="ARBA00023136"/>
    </source>
</evidence>
<keyword evidence="3" id="KW-1003">Cell membrane</keyword>
<evidence type="ECO:0000313" key="10">
    <source>
        <dbReference type="EMBL" id="GAA1734233.1"/>
    </source>
</evidence>
<dbReference type="EMBL" id="BAAAME010000002">
    <property type="protein sequence ID" value="GAA1734233.1"/>
    <property type="molecule type" value="Genomic_DNA"/>
</dbReference>
<dbReference type="Gene3D" id="1.20.1250.20">
    <property type="entry name" value="MFS general substrate transporter like domains"/>
    <property type="match status" value="1"/>
</dbReference>
<feature type="domain" description="Major facilitator superfamily (MFS) profile" evidence="9">
    <location>
        <begin position="18"/>
        <end position="429"/>
    </location>
</feature>
<dbReference type="RefSeq" id="WP_344199088.1">
    <property type="nucleotide sequence ID" value="NZ_BAAAME010000002.1"/>
</dbReference>
<sequence>MAAQHDGQQEAEPLDRRSILAVGLGNGLEFYDFAIFAALTPVISQLFFPSDDPLASLLSTFAVFAVGFFMRPVGAIFFGRLADRSGRRIAMVIAVTMMGVATVFIGLTPTYDSIGIWAPILLVVARMAQGLSVGGEFGTSATYLIEHAPSGRRGLFGAFAFFSSVAGSVLGLAVVFGLTASMSTSSLEGWGWRIAFLLSLPLLILGFYLRYRIAESPEFEEVQADDAQHADPVRTVFTQHWRAILTVIGIVMGFATASATVQAFMPSYVRTVVGLEARTALGAVLVATTIAAFMVLAFGHLSDRLGGRSVLVLASVLTVALPYPGLLVLDQGGFVFALVGLVLVWVPVAAFGGAAPTVWADMFPTSVRVSGFGIAYGFGSAIFAGSAPFLATWLVDVTGSDLAPAGYMVVGGIVTLAVVLTSITPTRSTPAPTVAAGTK</sequence>
<protein>
    <submittedName>
        <fullName evidence="10">Glycine betaine/L-proline transporter ProP</fullName>
    </submittedName>
</protein>
<evidence type="ECO:0000313" key="11">
    <source>
        <dbReference type="Proteomes" id="UP001501057"/>
    </source>
</evidence>
<evidence type="ECO:0000256" key="1">
    <source>
        <dbReference type="ARBA" id="ARBA00004651"/>
    </source>
</evidence>
<keyword evidence="11" id="KW-1185">Reference proteome</keyword>
<feature type="transmembrane region" description="Helical" evidence="8">
    <location>
        <begin position="310"/>
        <end position="329"/>
    </location>
</feature>
<dbReference type="InterPro" id="IPR051084">
    <property type="entry name" value="H+-coupled_symporters"/>
</dbReference>
<feature type="transmembrane region" description="Helical" evidence="8">
    <location>
        <begin position="155"/>
        <end position="178"/>
    </location>
</feature>
<organism evidence="10 11">
    <name type="scientific">Aeromicrobium alkaliterrae</name>
    <dbReference type="NCBI Taxonomy" id="302168"/>
    <lineage>
        <taxon>Bacteria</taxon>
        <taxon>Bacillati</taxon>
        <taxon>Actinomycetota</taxon>
        <taxon>Actinomycetes</taxon>
        <taxon>Propionibacteriales</taxon>
        <taxon>Nocardioidaceae</taxon>
        <taxon>Aeromicrobium</taxon>
    </lineage>
</organism>
<evidence type="ECO:0000259" key="9">
    <source>
        <dbReference type="PROSITE" id="PS50850"/>
    </source>
</evidence>
<feature type="transmembrane region" description="Helical" evidence="8">
    <location>
        <begin position="30"/>
        <end position="48"/>
    </location>
</feature>
<evidence type="ECO:0000256" key="8">
    <source>
        <dbReference type="SAM" id="Phobius"/>
    </source>
</evidence>
<feature type="transmembrane region" description="Helical" evidence="8">
    <location>
        <begin position="114"/>
        <end position="134"/>
    </location>
</feature>